<evidence type="ECO:0000313" key="3">
    <source>
        <dbReference type="Proteomes" id="UP000006552"/>
    </source>
</evidence>
<sequence>MHAFSTWSYWTSVMRTILGFLFDLYFKFPGSLNLPHLAVRRGPTATAARGWVLNLARSASPPGSERQAEGRAHASAAGPYRPGQGTRGQRLPASSRSAGEYALHTRGRQQTPCTPPTPDQASRSAPRATTPSPDDRACRPPVQCWPASRHTYW</sequence>
<dbReference type="Proteomes" id="UP000006552">
    <property type="component" value="Plasmid 2"/>
</dbReference>
<proteinExistence type="predicted"/>
<dbReference type="AlphaFoldDB" id="Q5NWB3"/>
<dbReference type="HOGENOM" id="CLU_1709494_0_0_4"/>
<feature type="compositionally biased region" description="Polar residues" evidence="1">
    <location>
        <begin position="121"/>
        <end position="132"/>
    </location>
</feature>
<evidence type="ECO:0000256" key="1">
    <source>
        <dbReference type="SAM" id="MobiDB-lite"/>
    </source>
</evidence>
<dbReference type="KEGG" id="eba:p2A254"/>
<keyword evidence="3" id="KW-1185">Reference proteome</keyword>
<gene>
    <name evidence="2" type="ORF">p2A254</name>
</gene>
<feature type="region of interest" description="Disordered" evidence="1">
    <location>
        <begin position="57"/>
        <end position="153"/>
    </location>
</feature>
<keyword evidence="2" id="KW-0614">Plasmid</keyword>
<geneLocation type="plasmid" evidence="3">
    <name>pAzo2</name>
</geneLocation>
<protein>
    <submittedName>
        <fullName evidence="2">Uncharacterized protein</fullName>
    </submittedName>
</protein>
<evidence type="ECO:0000313" key="2">
    <source>
        <dbReference type="EMBL" id="CAI10651.1"/>
    </source>
</evidence>
<dbReference type="EMBL" id="CR555308">
    <property type="protein sequence ID" value="CAI10651.1"/>
    <property type="molecule type" value="Genomic_DNA"/>
</dbReference>
<organism evidence="2 3">
    <name type="scientific">Aromatoleum aromaticum (strain DSM 19018 / LMG 30748 / EbN1)</name>
    <name type="common">Azoarcus sp. (strain EbN1)</name>
    <dbReference type="NCBI Taxonomy" id="76114"/>
    <lineage>
        <taxon>Bacteria</taxon>
        <taxon>Pseudomonadati</taxon>
        <taxon>Pseudomonadota</taxon>
        <taxon>Betaproteobacteria</taxon>
        <taxon>Rhodocyclales</taxon>
        <taxon>Rhodocyclaceae</taxon>
        <taxon>Aromatoleum</taxon>
    </lineage>
</organism>
<accession>Q5NWB3</accession>
<name>Q5NWB3_AROAE</name>
<reference evidence="2 3" key="1">
    <citation type="journal article" date="2005" name="Arch. Microbiol.">
        <title>The genome sequence of an anaerobic aromatic-degrading denitrifying bacterium, strain EbN1.</title>
        <authorList>
            <person name="Rabus R."/>
            <person name="Kube M."/>
            <person name="Heider J."/>
            <person name="Beck A."/>
            <person name="Heitmann K."/>
            <person name="Widdel F."/>
            <person name="Reinhardt R."/>
        </authorList>
    </citation>
    <scope>NUCLEOTIDE SEQUENCE [LARGE SCALE GENOMIC DNA]</scope>
    <source>
        <strain evidence="2 3">EbN1</strain>
        <plasmid evidence="3">Plasmid pAzo2</plasmid>
    </source>
</reference>